<keyword evidence="6" id="KW-1185">Reference proteome</keyword>
<dbReference type="SUPFAM" id="SSF56801">
    <property type="entry name" value="Acetyl-CoA synthetase-like"/>
    <property type="match status" value="1"/>
</dbReference>
<dbReference type="InterPro" id="IPR025110">
    <property type="entry name" value="AMP-bd_C"/>
</dbReference>
<evidence type="ECO:0000256" key="2">
    <source>
        <dbReference type="ARBA" id="ARBA00022598"/>
    </source>
</evidence>
<accession>A0ABP6JTT8</accession>
<keyword evidence="2 5" id="KW-0436">Ligase</keyword>
<sequence length="531" mass="56994">MKAVGGQGNMTAADGTDDLAGLFTESAGQYPDRVAIEQGRMSLTYRELAARADAVASELLRRGVRPGQRVALYAVRHLQTYAAYLGILRAGCVVVPIGPATPAFRAAAIMASASVPLALAVSPPPEWAGHGTPCADLLDLPEPVEPVRPLPGAAGPDRDAYLLFTSGSTGQPKGVPITHRSALAYVRHAVARHRVTADSRLSHTFELTFDPSVFDLFCAWGAGAALVVPEGRELLLPARYVDRHRITHWFSVPSVVSLAQRIGAMPAGSMPGLRHSQFIGEQFTLEQARAWREAAPYSVIDNVYGPTEVTVACAEYRLPEDEREWPEPSNGTVPIGEVYPALEHLVLDEDGHPAEDGELCLRGVQRFGGYLDPADNSGRFLDFTTGAATPFTGRVPAAEHWYRTGDRVRLEHGRLVHLGRLDRQIKLSGYRIELGEIEAALRRHPAVLEAVAVVVDRDGSPCLAAVVTGTEQPEPVIVEHLRTLLPEYMVPTACLWLAALPLGGNGKLDHAGIRRAAAAAVVAGRAAAPAR</sequence>
<reference evidence="6" key="1">
    <citation type="journal article" date="2019" name="Int. J. Syst. Evol. Microbiol.">
        <title>The Global Catalogue of Microorganisms (GCM) 10K type strain sequencing project: providing services to taxonomists for standard genome sequencing and annotation.</title>
        <authorList>
            <consortium name="The Broad Institute Genomics Platform"/>
            <consortium name="The Broad Institute Genome Sequencing Center for Infectious Disease"/>
            <person name="Wu L."/>
            <person name="Ma J."/>
        </authorList>
    </citation>
    <scope>NUCLEOTIDE SEQUENCE [LARGE SCALE GENOMIC DNA]</scope>
    <source>
        <strain evidence="6">JCM 9088</strain>
    </source>
</reference>
<comment type="caution">
    <text evidence="5">The sequence shown here is derived from an EMBL/GenBank/DDBJ whole genome shotgun (WGS) entry which is preliminary data.</text>
</comment>
<dbReference type="InterPro" id="IPR000873">
    <property type="entry name" value="AMP-dep_synth/lig_dom"/>
</dbReference>
<evidence type="ECO:0000313" key="5">
    <source>
        <dbReference type="EMBL" id="GAA2943639.1"/>
    </source>
</evidence>
<evidence type="ECO:0000259" key="4">
    <source>
        <dbReference type="Pfam" id="PF13193"/>
    </source>
</evidence>
<dbReference type="Gene3D" id="3.30.300.30">
    <property type="match status" value="1"/>
</dbReference>
<dbReference type="InterPro" id="IPR020845">
    <property type="entry name" value="AMP-binding_CS"/>
</dbReference>
<dbReference type="PANTHER" id="PTHR45527:SF10">
    <property type="entry name" value="PYOCHELIN SYNTHASE PCHF"/>
    <property type="match status" value="1"/>
</dbReference>
<evidence type="ECO:0000256" key="1">
    <source>
        <dbReference type="ARBA" id="ARBA00004924"/>
    </source>
</evidence>
<name>A0ABP6JTT8_9ACTN</name>
<dbReference type="GO" id="GO:0016874">
    <property type="term" value="F:ligase activity"/>
    <property type="evidence" value="ECO:0007669"/>
    <property type="project" value="UniProtKB-KW"/>
</dbReference>
<dbReference type="PROSITE" id="PS00455">
    <property type="entry name" value="AMP_BINDING"/>
    <property type="match status" value="1"/>
</dbReference>
<comment type="pathway">
    <text evidence="1">Siderophore biosynthesis.</text>
</comment>
<organism evidence="5 6">
    <name type="scientific">Streptomyces enissocaesilis</name>
    <dbReference type="NCBI Taxonomy" id="332589"/>
    <lineage>
        <taxon>Bacteria</taxon>
        <taxon>Bacillati</taxon>
        <taxon>Actinomycetota</taxon>
        <taxon>Actinomycetes</taxon>
        <taxon>Kitasatosporales</taxon>
        <taxon>Streptomycetaceae</taxon>
        <taxon>Streptomyces</taxon>
        <taxon>Streptomyces rochei group</taxon>
    </lineage>
</organism>
<dbReference type="InterPro" id="IPR042099">
    <property type="entry name" value="ANL_N_sf"/>
</dbReference>
<dbReference type="PANTHER" id="PTHR45527">
    <property type="entry name" value="NONRIBOSOMAL PEPTIDE SYNTHETASE"/>
    <property type="match status" value="1"/>
</dbReference>
<dbReference type="Pfam" id="PF13193">
    <property type="entry name" value="AMP-binding_C"/>
    <property type="match status" value="1"/>
</dbReference>
<feature type="domain" description="AMP-binding enzyme C-terminal" evidence="4">
    <location>
        <begin position="436"/>
        <end position="507"/>
    </location>
</feature>
<dbReference type="EMBL" id="BAAAUD010000034">
    <property type="protein sequence ID" value="GAA2943639.1"/>
    <property type="molecule type" value="Genomic_DNA"/>
</dbReference>
<dbReference type="NCBIfam" id="TIGR01733">
    <property type="entry name" value="AA-adenyl-dom"/>
    <property type="match status" value="1"/>
</dbReference>
<evidence type="ECO:0000313" key="6">
    <source>
        <dbReference type="Proteomes" id="UP001500403"/>
    </source>
</evidence>
<dbReference type="InterPro" id="IPR045851">
    <property type="entry name" value="AMP-bd_C_sf"/>
</dbReference>
<proteinExistence type="predicted"/>
<protein>
    <submittedName>
        <fullName evidence="5">D-alanine--poly(Phosphoribitol) ligase</fullName>
    </submittedName>
</protein>
<evidence type="ECO:0000259" key="3">
    <source>
        <dbReference type="Pfam" id="PF00501"/>
    </source>
</evidence>
<dbReference type="Pfam" id="PF00501">
    <property type="entry name" value="AMP-binding"/>
    <property type="match status" value="1"/>
</dbReference>
<gene>
    <name evidence="5" type="ORF">GCM10010446_31130</name>
</gene>
<feature type="domain" description="AMP-dependent synthetase/ligase" evidence="3">
    <location>
        <begin position="23"/>
        <end position="371"/>
    </location>
</feature>
<dbReference type="InterPro" id="IPR010071">
    <property type="entry name" value="AA_adenyl_dom"/>
</dbReference>
<dbReference type="Proteomes" id="UP001500403">
    <property type="component" value="Unassembled WGS sequence"/>
</dbReference>
<dbReference type="Gene3D" id="3.40.50.12780">
    <property type="entry name" value="N-terminal domain of ligase-like"/>
    <property type="match status" value="1"/>
</dbReference>